<dbReference type="NCBIfam" id="TIGR01552">
    <property type="entry name" value="phd_fam"/>
    <property type="match status" value="1"/>
</dbReference>
<protein>
    <submittedName>
        <fullName evidence="2">Antitoxin</fullName>
    </submittedName>
</protein>
<comment type="similarity">
    <text evidence="1">Belongs to the phD/YefM antitoxin family.</text>
</comment>
<accession>A0A0A0BUW1</accession>
<dbReference type="SUPFAM" id="SSF143120">
    <property type="entry name" value="YefM-like"/>
    <property type="match status" value="1"/>
</dbReference>
<evidence type="ECO:0000256" key="1">
    <source>
        <dbReference type="ARBA" id="ARBA00009981"/>
    </source>
</evidence>
<comment type="caution">
    <text evidence="2">The sequence shown here is derived from an EMBL/GenBank/DDBJ whole genome shotgun (WGS) entry which is preliminary data.</text>
</comment>
<sequence>MNSAGCSDARRGATMGGMTNVIEIAELETHASGYVARAAAGEVLTVADGGRPVARLVPVHDSSLRAALDAGLARAARRPVADLPLPREADVPSALWAALDDERF</sequence>
<dbReference type="EMBL" id="AXCY01000034">
    <property type="protein sequence ID" value="KGM10954.1"/>
    <property type="molecule type" value="Genomic_DNA"/>
</dbReference>
<keyword evidence="3" id="KW-1185">Reference proteome</keyword>
<evidence type="ECO:0000313" key="2">
    <source>
        <dbReference type="EMBL" id="KGM10954.1"/>
    </source>
</evidence>
<reference evidence="2 3" key="1">
    <citation type="submission" date="2013-08" db="EMBL/GenBank/DDBJ databases">
        <title>Genome sequencing of Cellulomonas carbonis T26.</title>
        <authorList>
            <person name="Chen F."/>
            <person name="Li Y."/>
            <person name="Wang G."/>
        </authorList>
    </citation>
    <scope>NUCLEOTIDE SEQUENCE [LARGE SCALE GENOMIC DNA]</scope>
    <source>
        <strain evidence="2 3">T26</strain>
    </source>
</reference>
<proteinExistence type="inferred from homology"/>
<gene>
    <name evidence="2" type="ORF">N868_12890</name>
</gene>
<dbReference type="Proteomes" id="UP000029839">
    <property type="component" value="Unassembled WGS sequence"/>
</dbReference>
<dbReference type="InterPro" id="IPR036165">
    <property type="entry name" value="YefM-like_sf"/>
</dbReference>
<reference evidence="2 3" key="2">
    <citation type="journal article" date="2015" name="Stand. Genomic Sci.">
        <title>Draft genome sequence of Cellulomonas carbonis T26(T) and comparative analysis of six Cellulomonas genomes.</title>
        <authorList>
            <person name="Zhuang W."/>
            <person name="Zhang S."/>
            <person name="Xia X."/>
            <person name="Wang G."/>
        </authorList>
    </citation>
    <scope>NUCLEOTIDE SEQUENCE [LARGE SCALE GENOMIC DNA]</scope>
    <source>
        <strain evidence="2 3">T26</strain>
    </source>
</reference>
<dbReference type="AlphaFoldDB" id="A0A0A0BUW1"/>
<organism evidence="2 3">
    <name type="scientific">Cellulomonas carbonis T26</name>
    <dbReference type="NCBI Taxonomy" id="947969"/>
    <lineage>
        <taxon>Bacteria</taxon>
        <taxon>Bacillati</taxon>
        <taxon>Actinomycetota</taxon>
        <taxon>Actinomycetes</taxon>
        <taxon>Micrococcales</taxon>
        <taxon>Cellulomonadaceae</taxon>
        <taxon>Cellulomonas</taxon>
    </lineage>
</organism>
<evidence type="ECO:0000313" key="3">
    <source>
        <dbReference type="Proteomes" id="UP000029839"/>
    </source>
</evidence>
<name>A0A0A0BUW1_9CELL</name>